<gene>
    <name evidence="1" type="ORF">IWX46DRAFT_460006</name>
</gene>
<reference evidence="1 2" key="1">
    <citation type="submission" date="2024-04" db="EMBL/GenBank/DDBJ databases">
        <title>Phyllosticta paracitricarpa is synonymous to the EU quarantine fungus P. citricarpa based on phylogenomic analyses.</title>
        <authorList>
            <consortium name="Lawrence Berkeley National Laboratory"/>
            <person name="Van Ingen-Buijs V.A."/>
            <person name="Van Westerhoven A.C."/>
            <person name="Haridas S."/>
            <person name="Skiadas P."/>
            <person name="Martin F."/>
            <person name="Groenewald J.Z."/>
            <person name="Crous P.W."/>
            <person name="Seidl M.F."/>
        </authorList>
    </citation>
    <scope>NUCLEOTIDE SEQUENCE [LARGE SCALE GENOMIC DNA]</scope>
    <source>
        <strain evidence="1 2">CBS 122670</strain>
    </source>
</reference>
<name>A0ABR1MHG3_9PEZI</name>
<sequence length="1222" mass="138125">MAVNLRPHSLLRGALSPALPLNDAVPNLSVQACNMADAIGIATGIIEFIKIGKKVLDLCEKIKNVPQKIIEQQHQLTETVQFFEGHAEAFELNTSQNNANTFLCDRKLADGVIERCAEQLKDLERILNGIAGQLDGGRTRRAWAAICAVKRDAELQDSFDHLQLDLNKLSSILSRQSFLLLKSQRSVYCSARNKVLGSSDTHRIPPEGCHHAVSARLCLFVLTNSSIESRQIKIYDKVESIESVVTNLASQSQIAARRLIDNALAQDMRMMKLEKIYDMTTEMASPNFLTRCDSLEEFPPLPAFYIQDHIQSASKCKCERRPKTLFWSLGLLNFRDKRGHQQDCPLYGTSEREVNVALQLAVPFIFAKSVQVVFKANWGAGGFAISPGVELKAIMVDRSQSPAFLCLDKLQKDYRRVWVEDPGRSERAALAYCQSVLLQLRTVLQKSPQSVREQDENGATILWEFVTGIGRECWWFPPQNVIFTPTVTEYVSRVIKMMVVDYGADPNTVIHCSSAPSAMSTFNGQTIMDIILMRCESRLSPLWFGTQPTSNIRSIESVLYEHGFTPLNSSLPNMEFDFRTNFESIMRLFNNPDLAEELGFPDQHLAIFRKSPSELLACIRRGVNLTQSHYGIPTPMVCALGWPQGLKFLLGLGLDATRAMVYARYHALFDAMKTFKEHCFPLFRFILFSSNRSDPLITPGDSPGVRNFLFGYASEIRNELAQIGIQFLPQEAWERQHLENLQRTGSLVDEYALDVWKALESSQLIPHSKLEYLWPGNRKSVYSYSVHGFNDVSEDHLQSLYDLGFHEVDIMEEDGSTPFLSACSSFNIGLTTWLISKGARMDPVGLWYAVRVFDGRHWFGRDHGQLSGRIWMTSLAPNVSCDTCLCFCSTSGCTPTAVLVRKGLMGYVVRRCFAKAFTQTFPSIARRASLREVCRLEIFERLDMTHTCCRPNISEDYKWMPLDEDEAAAIQEEETGLNATLDACMALFERLLVRFPGRLITFVRAWWAALDLFIPQIDYEDDFRSEKTLKSPWLDLEFFATFRITACRDENQGLLTSRFSSMSLVIKHFGDVIATFVRLANEQGPRIFADDHQISRFLGSLGVSSTALRWLQGSSHVYQLDHSCSPALSSYSEYLLILVGGVDTTEGVTATVVRQHFVEDHILPLLTASIIRDMDRGSWIPDMLRERLESDGVIVDGKLRPARWREDAEDIFERHLDILGSP</sequence>
<evidence type="ECO:0000313" key="1">
    <source>
        <dbReference type="EMBL" id="KAK7549436.1"/>
    </source>
</evidence>
<proteinExistence type="predicted"/>
<evidence type="ECO:0008006" key="3">
    <source>
        <dbReference type="Google" id="ProtNLM"/>
    </source>
</evidence>
<keyword evidence="2" id="KW-1185">Reference proteome</keyword>
<protein>
    <recommendedName>
        <fullName evidence="3">Fungal N-terminal domain-containing protein</fullName>
    </recommendedName>
</protein>
<dbReference type="Proteomes" id="UP001365128">
    <property type="component" value="Unassembled WGS sequence"/>
</dbReference>
<dbReference type="EMBL" id="JBBPDW010000009">
    <property type="protein sequence ID" value="KAK7549436.1"/>
    <property type="molecule type" value="Genomic_DNA"/>
</dbReference>
<comment type="caution">
    <text evidence="1">The sequence shown here is derived from an EMBL/GenBank/DDBJ whole genome shotgun (WGS) entry which is preliminary data.</text>
</comment>
<accession>A0ABR1MHG3</accession>
<evidence type="ECO:0000313" key="2">
    <source>
        <dbReference type="Proteomes" id="UP001365128"/>
    </source>
</evidence>
<organism evidence="1 2">
    <name type="scientific">Phyllosticta citricarpa</name>
    <dbReference type="NCBI Taxonomy" id="55181"/>
    <lineage>
        <taxon>Eukaryota</taxon>
        <taxon>Fungi</taxon>
        <taxon>Dikarya</taxon>
        <taxon>Ascomycota</taxon>
        <taxon>Pezizomycotina</taxon>
        <taxon>Dothideomycetes</taxon>
        <taxon>Dothideomycetes incertae sedis</taxon>
        <taxon>Botryosphaeriales</taxon>
        <taxon>Phyllostictaceae</taxon>
        <taxon>Phyllosticta</taxon>
    </lineage>
</organism>